<comment type="caution">
    <text evidence="2">The sequence shown here is derived from an EMBL/GenBank/DDBJ whole genome shotgun (WGS) entry which is preliminary data.</text>
</comment>
<name>A0A1X2H747_SYNRA</name>
<dbReference type="InParanoid" id="A0A1X2H747"/>
<evidence type="ECO:0000313" key="3">
    <source>
        <dbReference type="Proteomes" id="UP000242180"/>
    </source>
</evidence>
<keyword evidence="3" id="KW-1185">Reference proteome</keyword>
<feature type="chain" id="PRO_5012078030" evidence="1">
    <location>
        <begin position="17"/>
        <end position="74"/>
    </location>
</feature>
<organism evidence="2 3">
    <name type="scientific">Syncephalastrum racemosum</name>
    <name type="common">Filamentous fungus</name>
    <dbReference type="NCBI Taxonomy" id="13706"/>
    <lineage>
        <taxon>Eukaryota</taxon>
        <taxon>Fungi</taxon>
        <taxon>Fungi incertae sedis</taxon>
        <taxon>Mucoromycota</taxon>
        <taxon>Mucoromycotina</taxon>
        <taxon>Mucoromycetes</taxon>
        <taxon>Mucorales</taxon>
        <taxon>Syncephalastraceae</taxon>
        <taxon>Syncephalastrum</taxon>
    </lineage>
</organism>
<keyword evidence="1" id="KW-0732">Signal</keyword>
<accession>A0A1X2H747</accession>
<sequence>MRLLLSCLALLADVLSNRKSIMISGDIGKTIYQLLSNKFTPGQPAAVITRRSRAARPTIVSHAIPAGGPCCIGE</sequence>
<feature type="signal peptide" evidence="1">
    <location>
        <begin position="1"/>
        <end position="16"/>
    </location>
</feature>
<dbReference type="Proteomes" id="UP000242180">
    <property type="component" value="Unassembled WGS sequence"/>
</dbReference>
<gene>
    <name evidence="2" type="ORF">BCR43DRAFT_493915</name>
</gene>
<dbReference type="EMBL" id="MCGN01000007">
    <property type="protein sequence ID" value="ORY94385.1"/>
    <property type="molecule type" value="Genomic_DNA"/>
</dbReference>
<proteinExistence type="predicted"/>
<evidence type="ECO:0000256" key="1">
    <source>
        <dbReference type="SAM" id="SignalP"/>
    </source>
</evidence>
<dbReference type="AlphaFoldDB" id="A0A1X2H747"/>
<reference evidence="2 3" key="1">
    <citation type="submission" date="2016-07" db="EMBL/GenBank/DDBJ databases">
        <title>Pervasive Adenine N6-methylation of Active Genes in Fungi.</title>
        <authorList>
            <consortium name="DOE Joint Genome Institute"/>
            <person name="Mondo S.J."/>
            <person name="Dannebaum R.O."/>
            <person name="Kuo R.C."/>
            <person name="Labutti K."/>
            <person name="Haridas S."/>
            <person name="Kuo A."/>
            <person name="Salamov A."/>
            <person name="Ahrendt S.R."/>
            <person name="Lipzen A."/>
            <person name="Sullivan W."/>
            <person name="Andreopoulos W.B."/>
            <person name="Clum A."/>
            <person name="Lindquist E."/>
            <person name="Daum C."/>
            <person name="Ramamoorthy G.K."/>
            <person name="Gryganskyi A."/>
            <person name="Culley D."/>
            <person name="Magnuson J.K."/>
            <person name="James T.Y."/>
            <person name="O'Malley M.A."/>
            <person name="Stajich J.E."/>
            <person name="Spatafora J.W."/>
            <person name="Visel A."/>
            <person name="Grigoriev I.V."/>
        </authorList>
    </citation>
    <scope>NUCLEOTIDE SEQUENCE [LARGE SCALE GENOMIC DNA]</scope>
    <source>
        <strain evidence="2 3">NRRL 2496</strain>
    </source>
</reference>
<evidence type="ECO:0000313" key="2">
    <source>
        <dbReference type="EMBL" id="ORY94385.1"/>
    </source>
</evidence>
<protein>
    <submittedName>
        <fullName evidence="2">Uncharacterized protein</fullName>
    </submittedName>
</protein>